<dbReference type="RefSeq" id="WP_119324669.1">
    <property type="nucleotide sequence ID" value="NZ_AP025739.1"/>
</dbReference>
<gene>
    <name evidence="1" type="primary">cbiX</name>
    <name evidence="1" type="ORF">CCAX7_19130</name>
</gene>
<proteinExistence type="predicted"/>
<dbReference type="KEGG" id="ccot:CCAX7_19130"/>
<dbReference type="CDD" id="cd03416">
    <property type="entry name" value="CbiX_SirB_N"/>
    <property type="match status" value="1"/>
</dbReference>
<keyword evidence="2" id="KW-1185">Reference proteome</keyword>
<organism evidence="1 2">
    <name type="scientific">Capsulimonas corticalis</name>
    <dbReference type="NCBI Taxonomy" id="2219043"/>
    <lineage>
        <taxon>Bacteria</taxon>
        <taxon>Bacillati</taxon>
        <taxon>Armatimonadota</taxon>
        <taxon>Armatimonadia</taxon>
        <taxon>Capsulimonadales</taxon>
        <taxon>Capsulimonadaceae</taxon>
        <taxon>Capsulimonas</taxon>
    </lineage>
</organism>
<dbReference type="Pfam" id="PF01903">
    <property type="entry name" value="CbiX"/>
    <property type="match status" value="1"/>
</dbReference>
<dbReference type="OrthoDB" id="9797895at2"/>
<dbReference type="InterPro" id="IPR002762">
    <property type="entry name" value="CbiX-like"/>
</dbReference>
<dbReference type="InterPro" id="IPR050963">
    <property type="entry name" value="Sirohydro_Cobaltochel/CbiX"/>
</dbReference>
<sequence length="123" mass="13268">MPKTALVVMVHGSPRPASNKEMFRVVDAVKARHAFDIVEVGFMECNEPTIPDALDSCIAQGATHVTAVPYFLHTGTHVADDLPTLLDEAQARHPKVQFSMGRYLGASEVVTEVLADRAAAVRG</sequence>
<dbReference type="GO" id="GO:0016829">
    <property type="term" value="F:lyase activity"/>
    <property type="evidence" value="ECO:0007669"/>
    <property type="project" value="InterPro"/>
</dbReference>
<dbReference type="Gene3D" id="3.40.50.1400">
    <property type="match status" value="1"/>
</dbReference>
<name>A0A402D5H4_9BACT</name>
<accession>A0A402D5H4</accession>
<evidence type="ECO:0000313" key="2">
    <source>
        <dbReference type="Proteomes" id="UP000287394"/>
    </source>
</evidence>
<dbReference type="SUPFAM" id="SSF53800">
    <property type="entry name" value="Chelatase"/>
    <property type="match status" value="1"/>
</dbReference>
<dbReference type="PANTHER" id="PTHR33542:SF3">
    <property type="entry name" value="SIROHYDROCHLORIN FERROCHELATASE, CHLOROPLASTIC"/>
    <property type="match status" value="1"/>
</dbReference>
<dbReference type="EMBL" id="AP025739">
    <property type="protein sequence ID" value="BDI29862.1"/>
    <property type="molecule type" value="Genomic_DNA"/>
</dbReference>
<reference evidence="1 2" key="1">
    <citation type="journal article" date="2019" name="Int. J. Syst. Evol. Microbiol.">
        <title>Capsulimonas corticalis gen. nov., sp. nov., an aerobic capsulated bacterium, of a novel bacterial order, Capsulimonadales ord. nov., of the class Armatimonadia of the phylum Armatimonadetes.</title>
        <authorList>
            <person name="Li J."/>
            <person name="Kudo C."/>
            <person name="Tonouchi A."/>
        </authorList>
    </citation>
    <scope>NUCLEOTIDE SEQUENCE [LARGE SCALE GENOMIC DNA]</scope>
    <source>
        <strain evidence="1 2">AX-7</strain>
    </source>
</reference>
<protein>
    <submittedName>
        <fullName evidence="1">Sirohydrochlorin cobaltochelatase</fullName>
    </submittedName>
</protein>
<dbReference type="AlphaFoldDB" id="A0A402D5H4"/>
<dbReference type="PANTHER" id="PTHR33542">
    <property type="entry name" value="SIROHYDROCHLORIN FERROCHELATASE, CHLOROPLASTIC"/>
    <property type="match status" value="1"/>
</dbReference>
<evidence type="ECO:0000313" key="1">
    <source>
        <dbReference type="EMBL" id="BDI29862.1"/>
    </source>
</evidence>
<dbReference type="Proteomes" id="UP000287394">
    <property type="component" value="Chromosome"/>
</dbReference>